<comment type="catalytic activity">
    <reaction evidence="8">
        <text>L-threonyl-[protein] + ATP = O-phospho-L-threonyl-[protein] + ADP + H(+)</text>
        <dbReference type="Rhea" id="RHEA:46608"/>
        <dbReference type="Rhea" id="RHEA-COMP:11060"/>
        <dbReference type="Rhea" id="RHEA-COMP:11605"/>
        <dbReference type="ChEBI" id="CHEBI:15378"/>
        <dbReference type="ChEBI" id="CHEBI:30013"/>
        <dbReference type="ChEBI" id="CHEBI:30616"/>
        <dbReference type="ChEBI" id="CHEBI:61977"/>
        <dbReference type="ChEBI" id="CHEBI:456216"/>
        <dbReference type="EC" id="2.7.11.1"/>
    </reaction>
</comment>
<dbReference type="InterPro" id="IPR030616">
    <property type="entry name" value="Aur-like"/>
</dbReference>
<feature type="binding site" evidence="6">
    <location>
        <position position="64"/>
    </location>
    <ligand>
        <name>ATP</name>
        <dbReference type="ChEBI" id="CHEBI:30616"/>
    </ligand>
</feature>
<keyword evidence="3 6" id="KW-0547">Nucleotide-binding</keyword>
<evidence type="ECO:0000256" key="5">
    <source>
        <dbReference type="ARBA" id="ARBA00022840"/>
    </source>
</evidence>
<keyword evidence="5 6" id="KW-0067">ATP-binding</keyword>
<accession>A0ABR3PZR5</accession>
<evidence type="ECO:0000259" key="10">
    <source>
        <dbReference type="PROSITE" id="PS50011"/>
    </source>
</evidence>
<name>A0ABR3PZR5_9TREE</name>
<dbReference type="Proteomes" id="UP001565368">
    <property type="component" value="Unassembled WGS sequence"/>
</dbReference>
<evidence type="ECO:0000256" key="8">
    <source>
        <dbReference type="RuleBase" id="RU367134"/>
    </source>
</evidence>
<dbReference type="Pfam" id="PF00069">
    <property type="entry name" value="Pkinase"/>
    <property type="match status" value="1"/>
</dbReference>
<evidence type="ECO:0000256" key="9">
    <source>
        <dbReference type="SAM" id="MobiDB-lite"/>
    </source>
</evidence>
<evidence type="ECO:0000313" key="11">
    <source>
        <dbReference type="EMBL" id="KAL1407950.1"/>
    </source>
</evidence>
<organism evidence="11 12">
    <name type="scientific">Vanrija albida</name>
    <dbReference type="NCBI Taxonomy" id="181172"/>
    <lineage>
        <taxon>Eukaryota</taxon>
        <taxon>Fungi</taxon>
        <taxon>Dikarya</taxon>
        <taxon>Basidiomycota</taxon>
        <taxon>Agaricomycotina</taxon>
        <taxon>Tremellomycetes</taxon>
        <taxon>Trichosporonales</taxon>
        <taxon>Trichosporonaceae</taxon>
        <taxon>Vanrija</taxon>
    </lineage>
</organism>
<dbReference type="PANTHER" id="PTHR24350">
    <property type="entry name" value="SERINE/THREONINE-PROTEIN KINASE IAL-RELATED"/>
    <property type="match status" value="1"/>
</dbReference>
<feature type="domain" description="Protein kinase" evidence="10">
    <location>
        <begin position="35"/>
        <end position="289"/>
    </location>
</feature>
<dbReference type="InterPro" id="IPR008271">
    <property type="entry name" value="Ser/Thr_kinase_AS"/>
</dbReference>
<dbReference type="SMART" id="SM00220">
    <property type="entry name" value="S_TKc"/>
    <property type="match status" value="1"/>
</dbReference>
<dbReference type="PROSITE" id="PS00107">
    <property type="entry name" value="PROTEIN_KINASE_ATP"/>
    <property type="match status" value="1"/>
</dbReference>
<dbReference type="CDD" id="cd14007">
    <property type="entry name" value="STKc_Aurora"/>
    <property type="match status" value="1"/>
</dbReference>
<keyword evidence="2 8" id="KW-0808">Transferase</keyword>
<evidence type="ECO:0000256" key="3">
    <source>
        <dbReference type="ARBA" id="ARBA00022741"/>
    </source>
</evidence>
<evidence type="ECO:0000313" key="12">
    <source>
        <dbReference type="Proteomes" id="UP001565368"/>
    </source>
</evidence>
<dbReference type="GO" id="GO:0004674">
    <property type="term" value="F:protein serine/threonine kinase activity"/>
    <property type="evidence" value="ECO:0007669"/>
    <property type="project" value="UniProtKB-EC"/>
</dbReference>
<dbReference type="EC" id="2.7.11.1" evidence="8"/>
<evidence type="ECO:0000256" key="1">
    <source>
        <dbReference type="ARBA" id="ARBA00022527"/>
    </source>
</evidence>
<dbReference type="PROSITE" id="PS50011">
    <property type="entry name" value="PROTEIN_KINASE_DOM"/>
    <property type="match status" value="1"/>
</dbReference>
<dbReference type="SUPFAM" id="SSF56112">
    <property type="entry name" value="Protein kinase-like (PK-like)"/>
    <property type="match status" value="1"/>
</dbReference>
<evidence type="ECO:0000256" key="7">
    <source>
        <dbReference type="RuleBase" id="RU000304"/>
    </source>
</evidence>
<evidence type="ECO:0000256" key="6">
    <source>
        <dbReference type="PROSITE-ProRule" id="PRU10141"/>
    </source>
</evidence>
<evidence type="ECO:0000256" key="2">
    <source>
        <dbReference type="ARBA" id="ARBA00022679"/>
    </source>
</evidence>
<dbReference type="Gene3D" id="1.10.510.10">
    <property type="entry name" value="Transferase(Phosphotransferase) domain 1"/>
    <property type="match status" value="1"/>
</dbReference>
<dbReference type="PROSITE" id="PS00108">
    <property type="entry name" value="PROTEIN_KINASE_ST"/>
    <property type="match status" value="1"/>
</dbReference>
<dbReference type="GeneID" id="95985790"/>
<sequence length="295" mass="33269">MDIDDDDSRVEALLDPARGGPQPTRQGSTRRLRDFEIGRPLGKGHFGKVYLAKHRSQGFIVALKCLERAAVEGDAAVERQVMREIEIMSELRHPNIIRLYDYFSDDKHLYLMMEFAGQGELYKQLAKRGRFSERRAAKIVAQVADGLAYLHAKNVIHRDIKPENLLVGMDGEVKIGDFGWSVYSPHGSQRTLCGTLSYVSPEMVLGQPHGRAIDIWALGVLTYELVVGREPFEADTRGGPRLVHMRICKCDVRFPGHVSPEAQDFVMALLRLKPDDRMPLDRVPSHAWIAGNLEE</sequence>
<keyword evidence="1 7" id="KW-0723">Serine/threonine-protein kinase</keyword>
<comment type="catalytic activity">
    <reaction evidence="8">
        <text>L-seryl-[protein] + ATP = O-phospho-L-seryl-[protein] + ADP + H(+)</text>
        <dbReference type="Rhea" id="RHEA:17989"/>
        <dbReference type="Rhea" id="RHEA-COMP:9863"/>
        <dbReference type="Rhea" id="RHEA-COMP:11604"/>
        <dbReference type="ChEBI" id="CHEBI:15378"/>
        <dbReference type="ChEBI" id="CHEBI:29999"/>
        <dbReference type="ChEBI" id="CHEBI:30616"/>
        <dbReference type="ChEBI" id="CHEBI:83421"/>
        <dbReference type="ChEBI" id="CHEBI:456216"/>
        <dbReference type="EC" id="2.7.11.1"/>
    </reaction>
</comment>
<gene>
    <name evidence="11" type="primary">IPL1_1</name>
    <name evidence="11" type="ORF">Q8F55_004747</name>
</gene>
<feature type="region of interest" description="Disordered" evidence="9">
    <location>
        <begin position="1"/>
        <end position="30"/>
    </location>
</feature>
<protein>
    <recommendedName>
        <fullName evidence="8">Aurora kinase</fullName>
        <ecNumber evidence="8">2.7.11.1</ecNumber>
    </recommendedName>
</protein>
<evidence type="ECO:0000256" key="4">
    <source>
        <dbReference type="ARBA" id="ARBA00022777"/>
    </source>
</evidence>
<dbReference type="EMBL" id="JBBXJM010000004">
    <property type="protein sequence ID" value="KAL1407950.1"/>
    <property type="molecule type" value="Genomic_DNA"/>
</dbReference>
<reference evidence="11 12" key="1">
    <citation type="submission" date="2023-08" db="EMBL/GenBank/DDBJ databases">
        <title>Annotated Genome Sequence of Vanrija albida AlHP1.</title>
        <authorList>
            <person name="Herzog R."/>
        </authorList>
    </citation>
    <scope>NUCLEOTIDE SEQUENCE [LARGE SCALE GENOMIC DNA]</scope>
    <source>
        <strain evidence="11 12">AlHP1</strain>
    </source>
</reference>
<comment type="caution">
    <text evidence="11">The sequence shown here is derived from an EMBL/GenBank/DDBJ whole genome shotgun (WGS) entry which is preliminary data.</text>
</comment>
<keyword evidence="12" id="KW-1185">Reference proteome</keyword>
<dbReference type="InterPro" id="IPR000719">
    <property type="entry name" value="Prot_kinase_dom"/>
</dbReference>
<dbReference type="InterPro" id="IPR011009">
    <property type="entry name" value="Kinase-like_dom_sf"/>
</dbReference>
<proteinExistence type="inferred from homology"/>
<keyword evidence="4 8" id="KW-0418">Kinase</keyword>
<dbReference type="InterPro" id="IPR017441">
    <property type="entry name" value="Protein_kinase_ATP_BS"/>
</dbReference>
<comment type="similarity">
    <text evidence="8">Belongs to the protein kinase superfamily. Ser/Thr protein kinase family. Aurora subfamily.</text>
</comment>
<dbReference type="RefSeq" id="XP_069207894.1">
    <property type="nucleotide sequence ID" value="XM_069353252.1"/>
</dbReference>